<dbReference type="PANTHER" id="PTHR11575">
    <property type="entry name" value="5'-NUCLEOTIDASE-RELATED"/>
    <property type="match status" value="1"/>
</dbReference>
<evidence type="ECO:0000259" key="1">
    <source>
        <dbReference type="Pfam" id="PF00149"/>
    </source>
</evidence>
<dbReference type="InterPro" id="IPR029052">
    <property type="entry name" value="Metallo-depent_PP-like"/>
</dbReference>
<dbReference type="GO" id="GO:0016787">
    <property type="term" value="F:hydrolase activity"/>
    <property type="evidence" value="ECO:0007669"/>
    <property type="project" value="InterPro"/>
</dbReference>
<dbReference type="SUPFAM" id="SSF56300">
    <property type="entry name" value="Metallo-dependent phosphatases"/>
    <property type="match status" value="1"/>
</dbReference>
<dbReference type="PANTHER" id="PTHR11575:SF48">
    <property type="entry name" value="5'-NUCLEOTIDASE"/>
    <property type="match status" value="1"/>
</dbReference>
<evidence type="ECO:0000313" key="2">
    <source>
        <dbReference type="EMBL" id="RNA11401.1"/>
    </source>
</evidence>
<dbReference type="GO" id="GO:0009166">
    <property type="term" value="P:nucleotide catabolic process"/>
    <property type="evidence" value="ECO:0007669"/>
    <property type="project" value="InterPro"/>
</dbReference>
<name>A0A3M7QK52_BRAPC</name>
<comment type="caution">
    <text evidence="2">The sequence shown here is derived from an EMBL/GenBank/DDBJ whole genome shotgun (WGS) entry which is preliminary data.</text>
</comment>
<dbReference type="EMBL" id="REGN01005968">
    <property type="protein sequence ID" value="RNA11401.1"/>
    <property type="molecule type" value="Genomic_DNA"/>
</dbReference>
<keyword evidence="3" id="KW-1185">Reference proteome</keyword>
<proteinExistence type="predicted"/>
<dbReference type="InterPro" id="IPR004843">
    <property type="entry name" value="Calcineurin-like_PHP"/>
</dbReference>
<evidence type="ECO:0000313" key="3">
    <source>
        <dbReference type="Proteomes" id="UP000276133"/>
    </source>
</evidence>
<reference evidence="2 3" key="1">
    <citation type="journal article" date="2018" name="Sci. Rep.">
        <title>Genomic signatures of local adaptation to the degree of environmental predictability in rotifers.</title>
        <authorList>
            <person name="Franch-Gras L."/>
            <person name="Hahn C."/>
            <person name="Garcia-Roger E.M."/>
            <person name="Carmona M.J."/>
            <person name="Serra M."/>
            <person name="Gomez A."/>
        </authorList>
    </citation>
    <scope>NUCLEOTIDE SEQUENCE [LARGE SCALE GENOMIC DNA]</scope>
    <source>
        <strain evidence="2">HYR1</strain>
    </source>
</reference>
<organism evidence="2 3">
    <name type="scientific">Brachionus plicatilis</name>
    <name type="common">Marine rotifer</name>
    <name type="synonym">Brachionus muelleri</name>
    <dbReference type="NCBI Taxonomy" id="10195"/>
    <lineage>
        <taxon>Eukaryota</taxon>
        <taxon>Metazoa</taxon>
        <taxon>Spiralia</taxon>
        <taxon>Gnathifera</taxon>
        <taxon>Rotifera</taxon>
        <taxon>Eurotatoria</taxon>
        <taxon>Monogononta</taxon>
        <taxon>Pseudotrocha</taxon>
        <taxon>Ploima</taxon>
        <taxon>Brachionidae</taxon>
        <taxon>Brachionus</taxon>
    </lineage>
</organism>
<dbReference type="STRING" id="10195.A0A3M7QK52"/>
<feature type="domain" description="Calcineurin-like phosphoesterase" evidence="1">
    <location>
        <begin position="27"/>
        <end position="149"/>
    </location>
</feature>
<dbReference type="Gene3D" id="3.60.21.10">
    <property type="match status" value="1"/>
</dbReference>
<accession>A0A3M7QK52</accession>
<dbReference type="Pfam" id="PF00149">
    <property type="entry name" value="Metallophos"/>
    <property type="match status" value="1"/>
</dbReference>
<dbReference type="OrthoDB" id="10252235at2759"/>
<protein>
    <submittedName>
        <fullName evidence="2">Trifunctional nucleotide phosphoesterase-like</fullName>
    </submittedName>
</protein>
<dbReference type="AlphaFoldDB" id="A0A3M7QK52"/>
<dbReference type="Proteomes" id="UP000276133">
    <property type="component" value="Unassembled WGS sequence"/>
</dbReference>
<dbReference type="InterPro" id="IPR006179">
    <property type="entry name" value="5_nucleotidase/apyrase"/>
</dbReference>
<sequence>MSEMEEIKAETIYQDINNNHSGHSILNIIHFNDVYNIESGSIEPKAGAARFLTVINHLKNNKFSQSIVLFSGDAFSPSEISALTKGSQMVTCLNKFGIDSACIGNHDFDFGVERLTVLIHETNFPWLISNVVDKKTKKPLANAKVKHVLEIDNSRVGLIGLVEHEWIETLSALDNDDIIYECFVSAGNRLVHELRTIDY</sequence>
<gene>
    <name evidence="2" type="ORF">BpHYR1_039525</name>
</gene>